<evidence type="ECO:0000256" key="1">
    <source>
        <dbReference type="ARBA" id="ARBA00004259"/>
    </source>
</evidence>
<sequence>MQWVKRTALVDSRNSVKDIDFSPKSMGLKLATCSADGVIRTYEALDVTNLSHWSLMEEFQSKGCSCLSWNPSRFARPMIAVGGDDPDVSIWMYKNANQTWIEELILKGHESSIESVAFAPNIGRYALRPNTYTLIPW</sequence>
<dbReference type="GO" id="GO:0034198">
    <property type="term" value="P:cellular response to amino acid starvation"/>
    <property type="evidence" value="ECO:0007669"/>
    <property type="project" value="TreeGrafter"/>
</dbReference>
<comment type="subcellular location">
    <subcellularLocation>
        <location evidence="1">Nucleus envelope</location>
    </subcellularLocation>
</comment>
<dbReference type="Proteomes" id="UP000054560">
    <property type="component" value="Unassembled WGS sequence"/>
</dbReference>
<dbReference type="OrthoDB" id="364224at2759"/>
<evidence type="ECO:0000256" key="2">
    <source>
        <dbReference type="ARBA" id="ARBA00010102"/>
    </source>
</evidence>
<dbReference type="GO" id="GO:0031080">
    <property type="term" value="C:nuclear pore outer ring"/>
    <property type="evidence" value="ECO:0007669"/>
    <property type="project" value="TreeGrafter"/>
</dbReference>
<keyword evidence="4" id="KW-0853">WD repeat</keyword>
<evidence type="ECO:0000256" key="6">
    <source>
        <dbReference type="ARBA" id="ARBA00022927"/>
    </source>
</evidence>
<dbReference type="Gene3D" id="2.130.10.10">
    <property type="entry name" value="YVTN repeat-like/Quinoprotein amine dehydrogenase"/>
    <property type="match status" value="1"/>
</dbReference>
<evidence type="ECO:0000256" key="4">
    <source>
        <dbReference type="ARBA" id="ARBA00022574"/>
    </source>
</evidence>
<gene>
    <name evidence="8" type="ORF">SARC_10955</name>
</gene>
<dbReference type="eggNOG" id="KOG2445">
    <property type="taxonomic scope" value="Eukaryota"/>
</dbReference>
<keyword evidence="5" id="KW-0677">Repeat</keyword>
<accession>A0A0L0FIE9</accession>
<dbReference type="InterPro" id="IPR015943">
    <property type="entry name" value="WD40/YVTN_repeat-like_dom_sf"/>
</dbReference>
<protein>
    <submittedName>
        <fullName evidence="8">Uncharacterized protein</fullName>
    </submittedName>
</protein>
<dbReference type="GO" id="GO:0005198">
    <property type="term" value="F:structural molecule activity"/>
    <property type="evidence" value="ECO:0007669"/>
    <property type="project" value="InterPro"/>
</dbReference>
<dbReference type="SUPFAM" id="SSF50978">
    <property type="entry name" value="WD40 repeat-like"/>
    <property type="match status" value="1"/>
</dbReference>
<dbReference type="AlphaFoldDB" id="A0A0L0FIE9"/>
<dbReference type="GO" id="GO:1904263">
    <property type="term" value="P:positive regulation of TORC1 signaling"/>
    <property type="evidence" value="ECO:0007669"/>
    <property type="project" value="TreeGrafter"/>
</dbReference>
<dbReference type="SMART" id="SM00320">
    <property type="entry name" value="WD40"/>
    <property type="match status" value="2"/>
</dbReference>
<organism evidence="8 9">
    <name type="scientific">Sphaeroforma arctica JP610</name>
    <dbReference type="NCBI Taxonomy" id="667725"/>
    <lineage>
        <taxon>Eukaryota</taxon>
        <taxon>Ichthyosporea</taxon>
        <taxon>Ichthyophonida</taxon>
        <taxon>Sphaeroforma</taxon>
    </lineage>
</organism>
<proteinExistence type="inferred from homology"/>
<reference evidence="8 9" key="1">
    <citation type="submission" date="2011-02" db="EMBL/GenBank/DDBJ databases">
        <title>The Genome Sequence of Sphaeroforma arctica JP610.</title>
        <authorList>
            <consortium name="The Broad Institute Genome Sequencing Platform"/>
            <person name="Russ C."/>
            <person name="Cuomo C."/>
            <person name="Young S.K."/>
            <person name="Zeng Q."/>
            <person name="Gargeya S."/>
            <person name="Alvarado L."/>
            <person name="Berlin A."/>
            <person name="Chapman S.B."/>
            <person name="Chen Z."/>
            <person name="Freedman E."/>
            <person name="Gellesch M."/>
            <person name="Goldberg J."/>
            <person name="Griggs A."/>
            <person name="Gujja S."/>
            <person name="Heilman E."/>
            <person name="Heiman D."/>
            <person name="Howarth C."/>
            <person name="Mehta T."/>
            <person name="Neiman D."/>
            <person name="Pearson M."/>
            <person name="Roberts A."/>
            <person name="Saif S."/>
            <person name="Shea T."/>
            <person name="Shenoy N."/>
            <person name="Sisk P."/>
            <person name="Stolte C."/>
            <person name="Sykes S."/>
            <person name="White J."/>
            <person name="Yandava C."/>
            <person name="Burger G."/>
            <person name="Gray M.W."/>
            <person name="Holland P.W.H."/>
            <person name="King N."/>
            <person name="Lang F.B.F."/>
            <person name="Roger A.J."/>
            <person name="Ruiz-Trillo I."/>
            <person name="Haas B."/>
            <person name="Nusbaum C."/>
            <person name="Birren B."/>
        </authorList>
    </citation>
    <scope>NUCLEOTIDE SEQUENCE [LARGE SCALE GENOMIC DNA]</scope>
    <source>
        <strain evidence="8 9">JP610</strain>
    </source>
</reference>
<name>A0A0L0FIE9_9EUKA</name>
<dbReference type="InterPro" id="IPR037363">
    <property type="entry name" value="Sec13/Seh1_fam"/>
</dbReference>
<dbReference type="InterPro" id="IPR036322">
    <property type="entry name" value="WD40_repeat_dom_sf"/>
</dbReference>
<comment type="similarity">
    <text evidence="2">Belongs to the WD repeat SEC13 family.</text>
</comment>
<keyword evidence="9" id="KW-1185">Reference proteome</keyword>
<evidence type="ECO:0000313" key="8">
    <source>
        <dbReference type="EMBL" id="KNC76549.1"/>
    </source>
</evidence>
<dbReference type="GO" id="GO:0035859">
    <property type="term" value="C:Seh1-associated complex"/>
    <property type="evidence" value="ECO:0007669"/>
    <property type="project" value="TreeGrafter"/>
</dbReference>
<dbReference type="GeneID" id="25911459"/>
<evidence type="ECO:0000256" key="5">
    <source>
        <dbReference type="ARBA" id="ARBA00022737"/>
    </source>
</evidence>
<dbReference type="EMBL" id="KQ243054">
    <property type="protein sequence ID" value="KNC76549.1"/>
    <property type="molecule type" value="Genomic_DNA"/>
</dbReference>
<dbReference type="PANTHER" id="PTHR11024">
    <property type="entry name" value="NUCLEAR PORE COMPLEX PROTEIN SEC13 / SEH1 FAMILY MEMBER"/>
    <property type="match status" value="1"/>
</dbReference>
<dbReference type="InterPro" id="IPR001680">
    <property type="entry name" value="WD40_rpt"/>
</dbReference>
<dbReference type="STRING" id="667725.A0A0L0FIE9"/>
<keyword evidence="6" id="KW-0653">Protein transport</keyword>
<evidence type="ECO:0000256" key="3">
    <source>
        <dbReference type="ARBA" id="ARBA00022448"/>
    </source>
</evidence>
<evidence type="ECO:0000313" key="9">
    <source>
        <dbReference type="Proteomes" id="UP000054560"/>
    </source>
</evidence>
<dbReference type="Pfam" id="PF00400">
    <property type="entry name" value="WD40"/>
    <property type="match status" value="1"/>
</dbReference>
<dbReference type="PANTHER" id="PTHR11024:SF3">
    <property type="entry name" value="NUCLEOPORIN SEH1"/>
    <property type="match status" value="1"/>
</dbReference>
<dbReference type="RefSeq" id="XP_014150451.1">
    <property type="nucleotide sequence ID" value="XM_014294976.1"/>
</dbReference>
<evidence type="ECO:0000256" key="7">
    <source>
        <dbReference type="ARBA" id="ARBA00023242"/>
    </source>
</evidence>
<dbReference type="GO" id="GO:0015031">
    <property type="term" value="P:protein transport"/>
    <property type="evidence" value="ECO:0007669"/>
    <property type="project" value="UniProtKB-KW"/>
</dbReference>
<keyword evidence="7" id="KW-0539">Nucleus</keyword>
<keyword evidence="3" id="KW-0813">Transport</keyword>